<dbReference type="AlphaFoldDB" id="A0A089QLW8"/>
<protein>
    <submittedName>
        <fullName evidence="1">Uncharacterized protein</fullName>
    </submittedName>
</protein>
<dbReference type="KEGG" id="lsj:LSJ_4079"/>
<evidence type="ECO:0000313" key="2">
    <source>
        <dbReference type="Proteomes" id="UP000029488"/>
    </source>
</evidence>
<sequence>MIKFITINERGGVLMKKEELKNEVLKELATLVDEDVQSKDVCFCLAFC</sequence>
<proteinExistence type="predicted"/>
<dbReference type="EMBL" id="CP007649">
    <property type="protein sequence ID" value="AIR11856.1"/>
    <property type="molecule type" value="Genomic_DNA"/>
</dbReference>
<evidence type="ECO:0000313" key="1">
    <source>
        <dbReference type="EMBL" id="AIR11856.1"/>
    </source>
</evidence>
<name>A0A089QLW8_9LACO</name>
<reference evidence="1 2" key="1">
    <citation type="journal article" date="2014" name="BMC Genomics">
        <title>Unusual genome complexity in Lactobacillus salivarius JCM1046.</title>
        <authorList>
            <person name="Raftis E.J."/>
            <person name="Forde B.M."/>
            <person name="Claesson M.J."/>
            <person name="O'Toole P.W."/>
        </authorList>
    </citation>
    <scope>NUCLEOTIDE SEQUENCE [LARGE SCALE GENOMIC DNA]</scope>
    <source>
        <strain evidence="1 2">JCM1046</strain>
        <plasmid evidence="1 2">pLMP1046</plasmid>
    </source>
</reference>
<organism evidence="1 2">
    <name type="scientific">Ligilactobacillus salivarius</name>
    <dbReference type="NCBI Taxonomy" id="1624"/>
    <lineage>
        <taxon>Bacteria</taxon>
        <taxon>Bacillati</taxon>
        <taxon>Bacillota</taxon>
        <taxon>Bacilli</taxon>
        <taxon>Lactobacillales</taxon>
        <taxon>Lactobacillaceae</taxon>
        <taxon>Ligilactobacillus</taxon>
    </lineage>
</organism>
<dbReference type="Proteomes" id="UP000029488">
    <property type="component" value="Plasmid pLMP1046"/>
</dbReference>
<keyword evidence="1" id="KW-0614">Plasmid</keyword>
<gene>
    <name evidence="1" type="ORF">LSJ_4079</name>
</gene>
<accession>A0A089QLW8</accession>
<geneLocation type="plasmid" evidence="1 2">
    <name>pLMP1046</name>
</geneLocation>